<dbReference type="Pfam" id="PF00018">
    <property type="entry name" value="SH3_1"/>
    <property type="match status" value="3"/>
</dbReference>
<name>A0ABR3M0C0_9TELE</name>
<keyword evidence="1 3" id="KW-0728">SH3 domain</keyword>
<keyword evidence="7" id="KW-1185">Reference proteome</keyword>
<feature type="compositionally biased region" description="Polar residues" evidence="4">
    <location>
        <begin position="236"/>
        <end position="258"/>
    </location>
</feature>
<feature type="compositionally biased region" description="Polar residues" evidence="4">
    <location>
        <begin position="300"/>
        <end position="312"/>
    </location>
</feature>
<feature type="compositionally biased region" description="Polar residues" evidence="4">
    <location>
        <begin position="639"/>
        <end position="649"/>
    </location>
</feature>
<dbReference type="Proteomes" id="UP001558613">
    <property type="component" value="Unassembled WGS sequence"/>
</dbReference>
<dbReference type="InterPro" id="IPR051228">
    <property type="entry name" value="NADPH_Oxidase/PX-Domain"/>
</dbReference>
<dbReference type="Pfam" id="PF07653">
    <property type="entry name" value="SH3_2"/>
    <property type="match status" value="1"/>
</dbReference>
<feature type="domain" description="SH3" evidence="5">
    <location>
        <begin position="862"/>
        <end position="923"/>
    </location>
</feature>
<dbReference type="EMBL" id="JAYMGO010000017">
    <property type="protein sequence ID" value="KAL1257731.1"/>
    <property type="molecule type" value="Genomic_DNA"/>
</dbReference>
<dbReference type="InterPro" id="IPR036028">
    <property type="entry name" value="SH3-like_dom_sf"/>
</dbReference>
<dbReference type="InterPro" id="IPR035452">
    <property type="entry name" value="SH3PXD2A_SH3_2"/>
</dbReference>
<evidence type="ECO:0000256" key="3">
    <source>
        <dbReference type="PROSITE-ProRule" id="PRU00192"/>
    </source>
</evidence>
<feature type="domain" description="SH3" evidence="5">
    <location>
        <begin position="666"/>
        <end position="725"/>
    </location>
</feature>
<feature type="region of interest" description="Disordered" evidence="4">
    <location>
        <begin position="228"/>
        <end position="315"/>
    </location>
</feature>
<dbReference type="InterPro" id="IPR001452">
    <property type="entry name" value="SH3_domain"/>
</dbReference>
<reference evidence="6 7" key="1">
    <citation type="submission" date="2023-09" db="EMBL/GenBank/DDBJ databases">
        <authorList>
            <person name="Wang M."/>
        </authorList>
    </citation>
    <scope>NUCLEOTIDE SEQUENCE [LARGE SCALE GENOMIC DNA]</scope>
    <source>
        <strain evidence="6">GT-2023</strain>
        <tissue evidence="6">Liver</tissue>
    </source>
</reference>
<evidence type="ECO:0000259" key="5">
    <source>
        <dbReference type="PROSITE" id="PS50002"/>
    </source>
</evidence>
<accession>A0ABR3M0C0</accession>
<feature type="domain" description="SH3" evidence="5">
    <location>
        <begin position="131"/>
        <end position="190"/>
    </location>
</feature>
<gene>
    <name evidence="6" type="ORF">QQF64_010975</name>
</gene>
<dbReference type="SUPFAM" id="SSF50044">
    <property type="entry name" value="SH3-domain"/>
    <property type="match status" value="5"/>
</dbReference>
<dbReference type="PANTHER" id="PTHR15706:SF2">
    <property type="entry name" value="SH3 AND PX DOMAIN-CONTAINING PROTEIN 2A"/>
    <property type="match status" value="1"/>
</dbReference>
<comment type="caution">
    <text evidence="6">The sequence shown here is derived from an EMBL/GenBank/DDBJ whole genome shotgun (WGS) entry which is preliminary data.</text>
</comment>
<organism evidence="6 7">
    <name type="scientific">Cirrhinus molitorella</name>
    <name type="common">mud carp</name>
    <dbReference type="NCBI Taxonomy" id="172907"/>
    <lineage>
        <taxon>Eukaryota</taxon>
        <taxon>Metazoa</taxon>
        <taxon>Chordata</taxon>
        <taxon>Craniata</taxon>
        <taxon>Vertebrata</taxon>
        <taxon>Euteleostomi</taxon>
        <taxon>Actinopterygii</taxon>
        <taxon>Neopterygii</taxon>
        <taxon>Teleostei</taxon>
        <taxon>Ostariophysi</taxon>
        <taxon>Cypriniformes</taxon>
        <taxon>Cyprinidae</taxon>
        <taxon>Labeoninae</taxon>
        <taxon>Labeonini</taxon>
        <taxon>Cirrhinus</taxon>
    </lineage>
</organism>
<keyword evidence="2" id="KW-0677">Repeat</keyword>
<feature type="compositionally biased region" description="Low complexity" evidence="4">
    <location>
        <begin position="650"/>
        <end position="662"/>
    </location>
</feature>
<dbReference type="SMART" id="SM00326">
    <property type="entry name" value="SH3"/>
    <property type="match status" value="4"/>
</dbReference>
<feature type="compositionally biased region" description="Low complexity" evidence="4">
    <location>
        <begin position="268"/>
        <end position="293"/>
    </location>
</feature>
<protein>
    <recommendedName>
        <fullName evidence="5">SH3 domain-containing protein</fullName>
    </recommendedName>
</protein>
<evidence type="ECO:0000256" key="4">
    <source>
        <dbReference type="SAM" id="MobiDB-lite"/>
    </source>
</evidence>
<feature type="compositionally biased region" description="Polar residues" evidence="4">
    <location>
        <begin position="826"/>
        <end position="841"/>
    </location>
</feature>
<feature type="domain" description="SH3" evidence="5">
    <location>
        <begin position="397"/>
        <end position="456"/>
    </location>
</feature>
<feature type="region of interest" description="Disordered" evidence="4">
    <location>
        <begin position="339"/>
        <end position="395"/>
    </location>
</feature>
<proteinExistence type="predicted"/>
<evidence type="ECO:0000256" key="1">
    <source>
        <dbReference type="ARBA" id="ARBA00022443"/>
    </source>
</evidence>
<dbReference type="PANTHER" id="PTHR15706">
    <property type="entry name" value="SH3 MULTIPLE DOMAIN"/>
    <property type="match status" value="1"/>
</dbReference>
<feature type="region of interest" description="Disordered" evidence="4">
    <location>
        <begin position="605"/>
        <end position="662"/>
    </location>
</feature>
<dbReference type="PROSITE" id="PS50002">
    <property type="entry name" value="SH3"/>
    <property type="match status" value="4"/>
</dbReference>
<evidence type="ECO:0000256" key="2">
    <source>
        <dbReference type="ARBA" id="ARBA00022737"/>
    </source>
</evidence>
<dbReference type="Gene3D" id="2.30.30.40">
    <property type="entry name" value="SH3 Domains"/>
    <property type="match status" value="5"/>
</dbReference>
<feature type="region of interest" description="Disordered" evidence="4">
    <location>
        <begin position="806"/>
        <end position="845"/>
    </location>
</feature>
<dbReference type="CDD" id="cd12077">
    <property type="entry name" value="SH3_Tks5_2"/>
    <property type="match status" value="1"/>
</dbReference>
<sequence length="923" mass="102982">MRKRVRGSNWEKGESEKERKGFCDFAEKAVQREAVDVAERKWLQCDGGNEDQACVLLQKGSEALRGDARAHMSLVVGWTPGSRAGRECGDALGAEECMCVYVVTADYQRQENTEISLRAGERVEVIEKSESVAERYITIQPFSSSSQDELGFESGVTVEVIQRNLEGWWFIRYGGKEGWAPAAYLKKMQDGVMAGNQATETNKPAVQGQVEIIGNLMEISNLLNKKPANERHSHTQTDTSVHRNTYRNSQTDTYTQFNGDVEQSDVYSNNAHTNRNSSSSSSISTAPNTGSSSLERDSDNQVSQHTDTSLRLSVSDSSVSVSVSDACVTVSVSEASVSSASAAIKTKTVPPSPAIARVAPQRFHSVETRSPPNNQKPPPRRENSLGFQLPQPPDPPTVEAEYYTIAEFRSCLTDGISFCGGQKAEVIEKNSGGWWYVQIGEKEGWAPCSYIDKRKKPTLNRQTSTLTRPKVPPPAPPIKKQNSLPCVESDVVTPMSPRVYEEPEYDVPTVGLEFDPEQEFFPGDAPTRAPPPLNQRTVSFTLGEGDEEDNEGVYANGGFRALPQCKDSHSDTYLSSVAQRASMWDPPEYDAPTIEPNIELYAHSKQSTLKQQTDESKSKPSVRPKPANQDCTSLRRPPNQEQPDQMQYRTSYTSKDSEYSSSDNFSDTFLYRTTASYQREEPCELSFPAGVQVKVLEKQESGWWFVRWGDEEGWAPTYYLQPIKSSEISGTEVKNTERVNSETSWSMPPELEISVQGDVGKMGRCVSLEKNEQRVNQSLKSGHRSNQQNCRVGVKQLAVRPQNVLKDNTNTHTTPAGRRNDALPSHSYNDQTTSSCGGNTESMRRKVPVSMVKPKPHLIHNNLREEYVSIADYHGDAETMSFPAGTRLEVLERNPNGWWYCRVLDSTKTRKGWVPSNFLERRS</sequence>
<evidence type="ECO:0000313" key="7">
    <source>
        <dbReference type="Proteomes" id="UP001558613"/>
    </source>
</evidence>
<evidence type="ECO:0000313" key="6">
    <source>
        <dbReference type="EMBL" id="KAL1257731.1"/>
    </source>
</evidence>